<evidence type="ECO:0000256" key="4">
    <source>
        <dbReference type="SAM" id="MobiDB-lite"/>
    </source>
</evidence>
<dbReference type="PANTHER" id="PTHR11783">
    <property type="entry name" value="SULFOTRANSFERASE SULT"/>
    <property type="match status" value="1"/>
</dbReference>
<dbReference type="InterPro" id="IPR036028">
    <property type="entry name" value="SH3-like_dom_sf"/>
</dbReference>
<evidence type="ECO:0000313" key="6">
    <source>
        <dbReference type="Proteomes" id="UP000092462"/>
    </source>
</evidence>
<dbReference type="GO" id="GO:0016560">
    <property type="term" value="P:protein import into peroxisome matrix, docking"/>
    <property type="evidence" value="ECO:0007669"/>
    <property type="project" value="InterPro"/>
</dbReference>
<dbReference type="EMBL" id="AJVK01006197">
    <property type="status" value="NOT_ANNOTATED_CDS"/>
    <property type="molecule type" value="Genomic_DNA"/>
</dbReference>
<dbReference type="SUPFAM" id="SSF52540">
    <property type="entry name" value="P-loop containing nucleoside triphosphate hydrolases"/>
    <property type="match status" value="1"/>
</dbReference>
<dbReference type="AlphaFoldDB" id="A0A1B0DJ38"/>
<dbReference type="Pfam" id="PF04088">
    <property type="entry name" value="Peroxin-13_N"/>
    <property type="match status" value="1"/>
</dbReference>
<evidence type="ECO:0000313" key="5">
    <source>
        <dbReference type="EnsemblMetazoa" id="PPAI008175-PA"/>
    </source>
</evidence>
<comment type="similarity">
    <text evidence="1">Belongs to the sulfotransferase 1 family.</text>
</comment>
<dbReference type="VEuPathDB" id="VectorBase:PPAPM1_012269"/>
<keyword evidence="6" id="KW-1185">Reference proteome</keyword>
<protein>
    <submittedName>
        <fullName evidence="5">Uncharacterized protein</fullName>
    </submittedName>
</protein>
<keyword evidence="3" id="KW-0808">Transferase</keyword>
<dbReference type="Pfam" id="PF14604">
    <property type="entry name" value="SH3_9"/>
    <property type="match status" value="1"/>
</dbReference>
<dbReference type="InterPro" id="IPR007223">
    <property type="entry name" value="Peroxin-13_N"/>
</dbReference>
<dbReference type="SMART" id="SM00326">
    <property type="entry name" value="SH3"/>
    <property type="match status" value="1"/>
</dbReference>
<dbReference type="PROSITE" id="PS50002">
    <property type="entry name" value="SH3"/>
    <property type="match status" value="1"/>
</dbReference>
<keyword evidence="2" id="KW-0728">SH3 domain</keyword>
<dbReference type="EMBL" id="AJVK01006196">
    <property type="status" value="NOT_ANNOTATED_CDS"/>
    <property type="molecule type" value="Genomic_DNA"/>
</dbReference>
<dbReference type="VEuPathDB" id="VectorBase:PPAPM1_008907"/>
<organism evidence="5 6">
    <name type="scientific">Phlebotomus papatasi</name>
    <name type="common">Sandfly</name>
    <dbReference type="NCBI Taxonomy" id="29031"/>
    <lineage>
        <taxon>Eukaryota</taxon>
        <taxon>Metazoa</taxon>
        <taxon>Ecdysozoa</taxon>
        <taxon>Arthropoda</taxon>
        <taxon>Hexapoda</taxon>
        <taxon>Insecta</taxon>
        <taxon>Pterygota</taxon>
        <taxon>Neoptera</taxon>
        <taxon>Endopterygota</taxon>
        <taxon>Diptera</taxon>
        <taxon>Nematocera</taxon>
        <taxon>Psychodoidea</taxon>
        <taxon>Psychodidae</taxon>
        <taxon>Phlebotomus</taxon>
        <taxon>Phlebotomus</taxon>
    </lineage>
</organism>
<evidence type="ECO:0000256" key="3">
    <source>
        <dbReference type="ARBA" id="ARBA00022679"/>
    </source>
</evidence>
<dbReference type="Gene3D" id="2.30.30.40">
    <property type="entry name" value="SH3 Domains"/>
    <property type="match status" value="1"/>
</dbReference>
<feature type="compositionally biased region" description="Polar residues" evidence="4">
    <location>
        <begin position="10"/>
        <end position="19"/>
    </location>
</feature>
<evidence type="ECO:0000256" key="2">
    <source>
        <dbReference type="ARBA" id="ARBA00022443"/>
    </source>
</evidence>
<dbReference type="Proteomes" id="UP000092462">
    <property type="component" value="Unassembled WGS sequence"/>
</dbReference>
<dbReference type="InterPro" id="IPR000863">
    <property type="entry name" value="Sulfotransferase_dom"/>
</dbReference>
<dbReference type="EnsemblMetazoa" id="PPAI008175-RA">
    <property type="protein sequence ID" value="PPAI008175-PA"/>
    <property type="gene ID" value="PPAI008175"/>
</dbReference>
<reference evidence="5" key="1">
    <citation type="submission" date="2022-08" db="UniProtKB">
        <authorList>
            <consortium name="EnsemblMetazoa"/>
        </authorList>
    </citation>
    <scope>IDENTIFICATION</scope>
    <source>
        <strain evidence="5">Israel</strain>
    </source>
</reference>
<evidence type="ECO:0000256" key="1">
    <source>
        <dbReference type="ARBA" id="ARBA00005771"/>
    </source>
</evidence>
<proteinExistence type="inferred from homology"/>
<dbReference type="Pfam" id="PF00685">
    <property type="entry name" value="Sulfotransfer_1"/>
    <property type="match status" value="1"/>
</dbReference>
<name>A0A1B0DJ38_PHLPP</name>
<dbReference type="GO" id="GO:0016020">
    <property type="term" value="C:membrane"/>
    <property type="evidence" value="ECO:0007669"/>
    <property type="project" value="InterPro"/>
</dbReference>
<dbReference type="EMBL" id="AJVK01006195">
    <property type="status" value="NOT_ANNOTATED_CDS"/>
    <property type="molecule type" value="Genomic_DNA"/>
</dbReference>
<accession>A0A1B0DJ38</accession>
<dbReference type="SUPFAM" id="SSF50044">
    <property type="entry name" value="SH3-domain"/>
    <property type="match status" value="1"/>
</dbReference>
<dbReference type="VEuPathDB" id="VectorBase:PPAI008175"/>
<dbReference type="InterPro" id="IPR001452">
    <property type="entry name" value="SH3_domain"/>
</dbReference>
<dbReference type="Gene3D" id="3.40.50.300">
    <property type="entry name" value="P-loop containing nucleotide triphosphate hydrolases"/>
    <property type="match status" value="1"/>
</dbReference>
<sequence>MDSESHTLEPPTNFQNIMSPESPINGRINTHMGRIPTSMPPPLPPRLQPPSQGFGSSFAPPFGGYQSMYGGYGSGAGFGAYGGGYGGFGGYSSYGGYGAGQYGRYGGYRGYNIDAENRFIQMAEETSRPALQSIENLVAAFGNIASMLDSTFFAINSSFRAILGVTANVGKLRGLFTQFVSTFTLFRGLTWLWRKILYTFGVSKIPPNAASFGAAFEAAAAQMDNPHAGEKVPGQKTSAWPVLLFLGFILSAPYLIMKFLGVASTTSIEESKNPQNWTNYIPTRVLYDFEATSPQELSIQTGQVIRVAPKDVQNLHSLMNTGWALASIDGYVSGLVPINYLSRPGEKKNSVQVREEYSKMQFNNNKGECEFPFVIEKIDPDLNQQMLNDFKGEKTGFVQVGQEKWFFPSQYREMAQHFYDFQARPDDIWVVTFPRSGTTWTQELVWMIANDLDYEGAQREPLTKRFPFFEFAAFFHPGLKAELMELNGDSAQGQAFVEEISVPAYKFLPHITGRRFIKTHFPFSLLPPSVLESGAKVIYVARNPRDVAVSFYHLNRLYRSQGYIGDFSTYWGYFERNLAPWMPYWSHIREGWEHRNHPNVLFMFYEDMNRDLSATIRRVAGFLGKSFSDTDVERLRKYLSIGEFRKNESVNCSELKAIHLLKNGEQGFVRRGKSDGWSEEYTPELKERVTKWILENSKDLPFKFPCDLV</sequence>
<dbReference type="GO" id="GO:0008146">
    <property type="term" value="F:sulfotransferase activity"/>
    <property type="evidence" value="ECO:0007669"/>
    <property type="project" value="InterPro"/>
</dbReference>
<dbReference type="CDD" id="cd11864">
    <property type="entry name" value="SH3_PEX13_eumet"/>
    <property type="match status" value="1"/>
</dbReference>
<feature type="region of interest" description="Disordered" evidence="4">
    <location>
        <begin position="1"/>
        <end position="21"/>
    </location>
</feature>
<dbReference type="InterPro" id="IPR027417">
    <property type="entry name" value="P-loop_NTPase"/>
</dbReference>
<dbReference type="GO" id="GO:0005777">
    <property type="term" value="C:peroxisome"/>
    <property type="evidence" value="ECO:0007669"/>
    <property type="project" value="InterPro"/>
</dbReference>